<dbReference type="Gene3D" id="2.20.130.30">
    <property type="entry name" value="Protein of unknown function DUF2782"/>
    <property type="match status" value="1"/>
</dbReference>
<evidence type="ECO:0000256" key="2">
    <source>
        <dbReference type="SAM" id="SignalP"/>
    </source>
</evidence>
<proteinExistence type="predicted"/>
<evidence type="ECO:0000256" key="1">
    <source>
        <dbReference type="SAM" id="MobiDB-lite"/>
    </source>
</evidence>
<keyword evidence="2" id="KW-0732">Signal</keyword>
<dbReference type="AlphaFoldDB" id="A0A809RIL9"/>
<evidence type="ECO:0000313" key="4">
    <source>
        <dbReference type="Proteomes" id="UP000463939"/>
    </source>
</evidence>
<gene>
    <name evidence="3" type="ORF">SFSGTM_24670</name>
</gene>
<evidence type="ECO:0008006" key="5">
    <source>
        <dbReference type="Google" id="ProtNLM"/>
    </source>
</evidence>
<feature type="signal peptide" evidence="2">
    <location>
        <begin position="1"/>
        <end position="18"/>
    </location>
</feature>
<feature type="chain" id="PRO_5032267038" description="DUF2782 domain-containing protein" evidence="2">
    <location>
        <begin position="19"/>
        <end position="109"/>
    </location>
</feature>
<dbReference type="Pfam" id="PF11191">
    <property type="entry name" value="DUF2782"/>
    <property type="match status" value="1"/>
</dbReference>
<keyword evidence="4" id="KW-1185">Reference proteome</keyword>
<dbReference type="Proteomes" id="UP000463939">
    <property type="component" value="Chromosome"/>
</dbReference>
<dbReference type="KEGG" id="sniv:SFSGTM_24670"/>
<evidence type="ECO:0000313" key="3">
    <source>
        <dbReference type="EMBL" id="BBP01759.1"/>
    </source>
</evidence>
<name>A0A809RIL9_9PROT</name>
<dbReference type="RefSeq" id="WP_162085488.1">
    <property type="nucleotide sequence ID" value="NZ_AP021881.1"/>
</dbReference>
<dbReference type="InterPro" id="IPR021357">
    <property type="entry name" value="DUF2782"/>
</dbReference>
<dbReference type="EMBL" id="AP021881">
    <property type="protein sequence ID" value="BBP01759.1"/>
    <property type="molecule type" value="Genomic_DNA"/>
</dbReference>
<accession>A0A809RIL9</accession>
<sequence>MRKIIVAALLGLPLICSAADRPANLEPLPVAPPPPALSNEDNEPQITIKQKGEDKYEEYRHNGKLYMIKVTPKVGKPYYLVDDRGDGQFTRQDISDSGVRPPMWIIHQW</sequence>
<protein>
    <recommendedName>
        <fullName evidence="5">DUF2782 domain-containing protein</fullName>
    </recommendedName>
</protein>
<feature type="region of interest" description="Disordered" evidence="1">
    <location>
        <begin position="25"/>
        <end position="53"/>
    </location>
</feature>
<organism evidence="3 4">
    <name type="scientific">Sulfuriferula nivalis</name>
    <dbReference type="NCBI Taxonomy" id="2675298"/>
    <lineage>
        <taxon>Bacteria</taxon>
        <taxon>Pseudomonadati</taxon>
        <taxon>Pseudomonadota</taxon>
        <taxon>Betaproteobacteria</taxon>
        <taxon>Nitrosomonadales</taxon>
        <taxon>Sulfuricellaceae</taxon>
        <taxon>Sulfuriferula</taxon>
    </lineage>
</organism>
<reference evidence="4" key="1">
    <citation type="submission" date="2019-11" db="EMBL/GenBank/DDBJ databases">
        <title>Isolation and characterization of a novel species in the genus Sulfuriferula.</title>
        <authorList>
            <person name="Mochizuki J."/>
            <person name="Kojima H."/>
            <person name="Fukui M."/>
        </authorList>
    </citation>
    <scope>NUCLEOTIDE SEQUENCE [LARGE SCALE GENOMIC DNA]</scope>
    <source>
        <strain evidence="4">SGTM</strain>
    </source>
</reference>